<feature type="compositionally biased region" description="Basic residues" evidence="1">
    <location>
        <begin position="214"/>
        <end position="238"/>
    </location>
</feature>
<dbReference type="GO" id="GO:0000172">
    <property type="term" value="C:ribonuclease MRP complex"/>
    <property type="evidence" value="ECO:0007669"/>
    <property type="project" value="InterPro"/>
</dbReference>
<keyword evidence="4" id="KW-1185">Reference proteome</keyword>
<dbReference type="GO" id="GO:0000466">
    <property type="term" value="P:maturation of 5.8S rRNA from tricistronic rRNA transcript (SSU-rRNA, 5.8S rRNA, LSU-rRNA)"/>
    <property type="evidence" value="ECO:0007669"/>
    <property type="project" value="TreeGrafter"/>
</dbReference>
<evidence type="ECO:0000313" key="3">
    <source>
        <dbReference type="EMBL" id="SGZ55167.1"/>
    </source>
</evidence>
<dbReference type="PANTHER" id="PTHR37792:SF1">
    <property type="entry name" value="RIBONUCLEASE MRP PROTEIN SUBUNIT RMP1"/>
    <property type="match status" value="1"/>
</dbReference>
<feature type="region of interest" description="Disordered" evidence="1">
    <location>
        <begin position="207"/>
        <end position="246"/>
    </location>
</feature>
<organism evidence="3 4">
    <name type="scientific">Sungouiella intermedia</name>
    <dbReference type="NCBI Taxonomy" id="45354"/>
    <lineage>
        <taxon>Eukaryota</taxon>
        <taxon>Fungi</taxon>
        <taxon>Dikarya</taxon>
        <taxon>Ascomycota</taxon>
        <taxon>Saccharomycotina</taxon>
        <taxon>Pichiomycetes</taxon>
        <taxon>Metschnikowiaceae</taxon>
        <taxon>Sungouiella</taxon>
    </lineage>
</organism>
<dbReference type="Proteomes" id="UP000182334">
    <property type="component" value="Chromosome V"/>
</dbReference>
<name>A0A1L0BUY7_9ASCO</name>
<evidence type="ECO:0000313" key="4">
    <source>
        <dbReference type="Proteomes" id="UP000182334"/>
    </source>
</evidence>
<dbReference type="CDD" id="cd22573">
    <property type="entry name" value="RMP1_RBD"/>
    <property type="match status" value="1"/>
</dbReference>
<sequence length="246" mass="28314">MSAPLPPDKLAKLESEYGILHLIYCRSKNQHRVAVWWRYFSLVHRKVRTILVKFQTMEITRLLKKRELLRQEAIDTAAYLFKKRVLKKALYEFHGIIALGQFINLGILLVGNVSSIYNILSEMDEVSDKLSLVGPTNLVKSVEEDDDDMGVEVEMPPMKKISESETMVRVTETTSKLGTISNTDLDSEPIVAPPFKEKKEENFDIDSIFGDDRKKHKKALKGKKEKKDRKEKKTKKKKNAMDDIFG</sequence>
<dbReference type="GO" id="GO:0000294">
    <property type="term" value="P:nuclear-transcribed mRNA catabolic process, RNase MRP-dependent"/>
    <property type="evidence" value="ECO:0007669"/>
    <property type="project" value="TreeGrafter"/>
</dbReference>
<feature type="domain" description="RNase MRP protein 1 RNA binding" evidence="2">
    <location>
        <begin position="19"/>
        <end position="114"/>
    </location>
</feature>
<reference evidence="3 4" key="1">
    <citation type="submission" date="2016-10" db="EMBL/GenBank/DDBJ databases">
        <authorList>
            <person name="de Groot N.N."/>
        </authorList>
    </citation>
    <scope>NUCLEOTIDE SEQUENCE [LARGE SCALE GENOMIC DNA]</scope>
    <source>
        <strain evidence="3 4">CBS 141442</strain>
    </source>
</reference>
<evidence type="ECO:0000256" key="1">
    <source>
        <dbReference type="SAM" id="MobiDB-lite"/>
    </source>
</evidence>
<dbReference type="GO" id="GO:0042134">
    <property type="term" value="F:rRNA primary transcript binding"/>
    <property type="evidence" value="ECO:0007669"/>
    <property type="project" value="InterPro"/>
</dbReference>
<gene>
    <name evidence="3" type="ORF">SAMEA4029010_CIC11G00000001488</name>
</gene>
<dbReference type="AlphaFoldDB" id="A0A1L0BUY7"/>
<dbReference type="InterPro" id="IPR047205">
    <property type="entry name" value="RMP1"/>
</dbReference>
<dbReference type="InterPro" id="IPR047204">
    <property type="entry name" value="RMP1_RBD"/>
</dbReference>
<dbReference type="STRING" id="45354.A0A1L0BUY7"/>
<dbReference type="OrthoDB" id="5414547at2759"/>
<dbReference type="PANTHER" id="PTHR37792">
    <property type="entry name" value="RIBONUCLEASE MRP PROTEIN SUBUNIT RMP1"/>
    <property type="match status" value="1"/>
</dbReference>
<evidence type="ECO:0000259" key="2">
    <source>
        <dbReference type="Pfam" id="PF20945"/>
    </source>
</evidence>
<dbReference type="Pfam" id="PF20945">
    <property type="entry name" value="RMP1"/>
    <property type="match status" value="1"/>
</dbReference>
<dbReference type="EMBL" id="LT635760">
    <property type="protein sequence ID" value="SGZ55167.1"/>
    <property type="molecule type" value="Genomic_DNA"/>
</dbReference>
<proteinExistence type="predicted"/>
<protein>
    <submittedName>
        <fullName evidence="3">CIC11C00000001488</fullName>
    </submittedName>
</protein>
<accession>A0A1L0BUY7</accession>